<dbReference type="GO" id="GO:0015074">
    <property type="term" value="P:DNA integration"/>
    <property type="evidence" value="ECO:0007669"/>
    <property type="project" value="InterPro"/>
</dbReference>
<feature type="compositionally biased region" description="Low complexity" evidence="7">
    <location>
        <begin position="37"/>
        <end position="46"/>
    </location>
</feature>
<dbReference type="InterPro" id="IPR041588">
    <property type="entry name" value="Integrase_H2C2"/>
</dbReference>
<dbReference type="GO" id="GO:0003676">
    <property type="term" value="F:nucleic acid binding"/>
    <property type="evidence" value="ECO:0007669"/>
    <property type="project" value="InterPro"/>
</dbReference>
<feature type="region of interest" description="Disordered" evidence="7">
    <location>
        <begin position="1"/>
        <end position="76"/>
    </location>
</feature>
<accession>A0A9W6YLU7</accession>
<dbReference type="Gene3D" id="3.30.70.270">
    <property type="match status" value="1"/>
</dbReference>
<dbReference type="InterPro" id="IPR050951">
    <property type="entry name" value="Retrovirus_Pol_polyprotein"/>
</dbReference>
<dbReference type="OrthoDB" id="78677at2759"/>
<feature type="compositionally biased region" description="Polar residues" evidence="7">
    <location>
        <begin position="330"/>
        <end position="347"/>
    </location>
</feature>
<proteinExistence type="predicted"/>
<evidence type="ECO:0000256" key="1">
    <source>
        <dbReference type="ARBA" id="ARBA00022679"/>
    </source>
</evidence>
<dbReference type="InterPro" id="IPR043128">
    <property type="entry name" value="Rev_trsase/Diguanyl_cyclase"/>
</dbReference>
<dbReference type="InterPro" id="IPR043502">
    <property type="entry name" value="DNA/RNA_pol_sf"/>
</dbReference>
<dbReference type="Gene3D" id="1.10.340.70">
    <property type="match status" value="1"/>
</dbReference>
<dbReference type="SUPFAM" id="SSF53098">
    <property type="entry name" value="Ribonuclease H-like"/>
    <property type="match status" value="1"/>
</dbReference>
<dbReference type="Pfam" id="PF17921">
    <property type="entry name" value="Integrase_H2C2"/>
    <property type="match status" value="1"/>
</dbReference>
<feature type="domain" description="Integrase catalytic" evidence="8">
    <location>
        <begin position="1022"/>
        <end position="1184"/>
    </location>
</feature>
<keyword evidence="10" id="KW-1185">Reference proteome</keyword>
<name>A0A9W6YLU7_9STRA</name>
<feature type="region of interest" description="Disordered" evidence="7">
    <location>
        <begin position="308"/>
        <end position="347"/>
    </location>
</feature>
<evidence type="ECO:0000256" key="7">
    <source>
        <dbReference type="SAM" id="MobiDB-lite"/>
    </source>
</evidence>
<dbReference type="PROSITE" id="PS50994">
    <property type="entry name" value="INTEGRASE"/>
    <property type="match status" value="1"/>
</dbReference>
<dbReference type="Pfam" id="PF17917">
    <property type="entry name" value="RT_RNaseH"/>
    <property type="match status" value="1"/>
</dbReference>
<evidence type="ECO:0000256" key="3">
    <source>
        <dbReference type="ARBA" id="ARBA00022722"/>
    </source>
</evidence>
<evidence type="ECO:0000313" key="9">
    <source>
        <dbReference type="EMBL" id="GMG14688.1"/>
    </source>
</evidence>
<keyword evidence="3" id="KW-0540">Nuclease</keyword>
<feature type="compositionally biased region" description="Low complexity" evidence="7">
    <location>
        <begin position="308"/>
        <end position="320"/>
    </location>
</feature>
<dbReference type="CDD" id="cd09274">
    <property type="entry name" value="RNase_HI_RT_Ty3"/>
    <property type="match status" value="1"/>
</dbReference>
<evidence type="ECO:0000256" key="2">
    <source>
        <dbReference type="ARBA" id="ARBA00022695"/>
    </source>
</evidence>
<dbReference type="GO" id="GO:0003964">
    <property type="term" value="F:RNA-directed DNA polymerase activity"/>
    <property type="evidence" value="ECO:0007669"/>
    <property type="project" value="UniProtKB-KW"/>
</dbReference>
<dbReference type="SUPFAM" id="SSF56672">
    <property type="entry name" value="DNA/RNA polymerases"/>
    <property type="match status" value="1"/>
</dbReference>
<comment type="caution">
    <text evidence="9">The sequence shown here is derived from an EMBL/GenBank/DDBJ whole genome shotgun (WGS) entry which is preliminary data.</text>
</comment>
<dbReference type="InterPro" id="IPR012337">
    <property type="entry name" value="RNaseH-like_sf"/>
</dbReference>
<evidence type="ECO:0000256" key="6">
    <source>
        <dbReference type="ARBA" id="ARBA00022918"/>
    </source>
</evidence>
<dbReference type="GO" id="GO:0004519">
    <property type="term" value="F:endonuclease activity"/>
    <property type="evidence" value="ECO:0007669"/>
    <property type="project" value="UniProtKB-KW"/>
</dbReference>
<keyword evidence="1" id="KW-0808">Transferase</keyword>
<keyword evidence="4" id="KW-0255">Endonuclease</keyword>
<dbReference type="EMBL" id="BSXT01018855">
    <property type="protein sequence ID" value="GMG14688.1"/>
    <property type="molecule type" value="Genomic_DNA"/>
</dbReference>
<keyword evidence="2" id="KW-0548">Nucleotidyltransferase</keyword>
<evidence type="ECO:0000256" key="4">
    <source>
        <dbReference type="ARBA" id="ARBA00022759"/>
    </source>
</evidence>
<feature type="region of interest" description="Disordered" evidence="7">
    <location>
        <begin position="95"/>
        <end position="126"/>
    </location>
</feature>
<dbReference type="Proteomes" id="UP001165121">
    <property type="component" value="Unassembled WGS sequence"/>
</dbReference>
<evidence type="ECO:0000313" key="10">
    <source>
        <dbReference type="Proteomes" id="UP001165121"/>
    </source>
</evidence>
<keyword evidence="5" id="KW-0378">Hydrolase</keyword>
<dbReference type="InterPro" id="IPR036397">
    <property type="entry name" value="RNaseH_sf"/>
</dbReference>
<gene>
    <name evidence="9" type="ORF">Pfra01_002918300</name>
</gene>
<dbReference type="Pfam" id="PF00665">
    <property type="entry name" value="rve"/>
    <property type="match status" value="1"/>
</dbReference>
<organism evidence="9 10">
    <name type="scientific">Phytophthora fragariaefolia</name>
    <dbReference type="NCBI Taxonomy" id="1490495"/>
    <lineage>
        <taxon>Eukaryota</taxon>
        <taxon>Sar</taxon>
        <taxon>Stramenopiles</taxon>
        <taxon>Oomycota</taxon>
        <taxon>Peronosporomycetes</taxon>
        <taxon>Peronosporales</taxon>
        <taxon>Peronosporaceae</taxon>
        <taxon>Phytophthora</taxon>
    </lineage>
</organism>
<protein>
    <submittedName>
        <fullName evidence="9">Unnamed protein product</fullName>
    </submittedName>
</protein>
<evidence type="ECO:0000259" key="8">
    <source>
        <dbReference type="PROSITE" id="PS50994"/>
    </source>
</evidence>
<dbReference type="Gene3D" id="3.30.420.10">
    <property type="entry name" value="Ribonuclease H-like superfamily/Ribonuclease H"/>
    <property type="match status" value="1"/>
</dbReference>
<keyword evidence="6" id="KW-0695">RNA-directed DNA polymerase</keyword>
<reference evidence="9" key="1">
    <citation type="submission" date="2023-04" db="EMBL/GenBank/DDBJ databases">
        <title>Phytophthora fragariaefolia NBRC 109709.</title>
        <authorList>
            <person name="Ichikawa N."/>
            <person name="Sato H."/>
            <person name="Tonouchi N."/>
        </authorList>
    </citation>
    <scope>NUCLEOTIDE SEQUENCE</scope>
    <source>
        <strain evidence="9">NBRC 109709</strain>
    </source>
</reference>
<sequence>MAGFAIGDQVADAPRQADQVDVEAGVEATDVATLDETAAPTTTAAAAPPPVQGGSTRRLSARAVRGDSGGPFALPRREWVPDEDVDMEDVSEEVSAEAKRNVGPSDPAVNKRVQTMPTLPTPPVFRGATSQEKQTFMKAYEAYCRQLAALETAFFRPFRMPVGACVEDERRRLIAMFDICKPLDSITESDWINYFWEGRISGELDFEKVKTMMSSKLRMDTRLADANSRVSKLAHEMYQLLEKENMEWMIEGESKKVVHYMIDALAPEQFQKTVRNEMAREANKPLLKNVVSFITWLRTSCKEYMRWEPPAARRSPAEPSGKQGPRRTETTVASQNRTRPTSGAQVTRSGRLCLKCSSDTHRVKECPQAKPGEAEALLREWREKNPRKGGTSQQPKVPTPVHPIKTLQLSEVPLDGGSNCVARIENTVDLANVLLDSGADVNVVSRGLITLLREQGVAVRTKEQEPHKLTTFDGAVFEVTQMVHLDVIQIQTTAGPLLLRRTPAWVFEQEASKPILILSRPVMERLGYSVDAILARACDTQPEWDLQDLAGAEDKPLQDIHLIRDAGLRGPDPELRAATPGPIPADPEELISRILRERGLEASSAGLAADQVARLEELLFEYRDVFRVSFVVSGDGVKHCPSRIEGLVSMPDPTNAGQLQQFMCAVNWMRQNIASYSELAAPLLEVVDAAAKQVGSRKTKQLCRVLLKDLGWDQRHMDSLNAIRSALVAMVPLAHPDPSKAVALFTDASQDFWSAVCTQVEESELEKPVDKQNHRPLAFLSGRFTGAQLRWPTIEKEAYAIIEAVKRLEYLLLRPGGFHLFTDHRNLVYMFNPGASDSSMQRYQADKLQRWAMAMTSYRYVIEHIRGEDNVWADMLSRWGNAHAQRQDSTPRVQQIVVVPPLSPLEDEEFEWPTLDEIRNAQQQQHTRPEGVVWNEERACFVVDGDRVWIPTTGCDIAQRICVVAHAGRSGHRGERTTAAAVAAWCWWPRLVDEVTQFVRSCIHCVATRDGREPRPYGAAIHATKPNEVLHFDYLTLPEDEDSKNKYVLVVKDDFSGFVELYPAAEPDARTCATSLLQWFYRYGVVWQWVSDQGTHFKNQVIQELASRLGANHHFTTAYCPWANGTVEVVNRLLLKCIRAVLSEQRLSPSKWEAVLGMVQAALNQQPSDKLGGRAPVTAFMGLPATTPLSAIFASDGIVDMDEETLHAKVQEHLVETAKALEMMHRDVSTISDRRRLQARARRAAKAKPPNFSVGDFVLTASVLSMPNKLAIKWQGPKRVVQSLTEWVFEVEDLNPPHNRTKHHVSRLRFYAESSRDVTEDLLQHALHSQGGHCVEAFCGIRCNAVTKQWELEVKWLGLDALENTWETGEISPLRLQMAAWVKGVAAVQAPRHRTAAVAAVS</sequence>
<evidence type="ECO:0000256" key="5">
    <source>
        <dbReference type="ARBA" id="ARBA00022801"/>
    </source>
</evidence>
<dbReference type="PANTHER" id="PTHR37984:SF5">
    <property type="entry name" value="PROTEIN NYNRIN-LIKE"/>
    <property type="match status" value="1"/>
</dbReference>
<dbReference type="GO" id="GO:0016787">
    <property type="term" value="F:hydrolase activity"/>
    <property type="evidence" value="ECO:0007669"/>
    <property type="project" value="UniProtKB-KW"/>
</dbReference>
<dbReference type="PANTHER" id="PTHR37984">
    <property type="entry name" value="PROTEIN CBG26694"/>
    <property type="match status" value="1"/>
</dbReference>
<dbReference type="InterPro" id="IPR041373">
    <property type="entry name" value="RT_RNaseH"/>
</dbReference>
<dbReference type="InterPro" id="IPR001584">
    <property type="entry name" value="Integrase_cat-core"/>
</dbReference>